<keyword evidence="1" id="KW-0521">NADP</keyword>
<keyword evidence="2" id="KW-0560">Oxidoreductase</keyword>
<accession>A0ABX9NKF4</accession>
<protein>
    <submittedName>
        <fullName evidence="3">Uncharacterized protein</fullName>
    </submittedName>
</protein>
<dbReference type="PANTHER" id="PTHR48106">
    <property type="entry name" value="QUINONE OXIDOREDUCTASE PIG3-RELATED"/>
    <property type="match status" value="1"/>
</dbReference>
<reference evidence="3 4" key="1">
    <citation type="submission" date="2018-09" db="EMBL/GenBank/DDBJ databases">
        <title>Phylogenetic diversity of Pectobacterium and Dickeya strains causing blackleg disease of potato in Morocco.</title>
        <authorList>
            <person name="Oulghazi S."/>
            <person name="Moumni M."/>
            <person name="Faure D."/>
        </authorList>
    </citation>
    <scope>NUCLEOTIDE SEQUENCE [LARGE SCALE GENOMIC DNA]</scope>
    <source>
        <strain evidence="3 4">S4.16.03.LID</strain>
    </source>
</reference>
<evidence type="ECO:0000313" key="3">
    <source>
        <dbReference type="EMBL" id="RJL69537.1"/>
    </source>
</evidence>
<sequence>MLIVRCAVLRSDDHLNAAALTKDGQLLLIGFLGGVVEANVNLLTLAVKHLTVTDSRLRARSRREGRDRTRPEHKGLVLVRGGRCLRTVHAKFPRARAADAHRMMESNDHIGKIVLCMANKEQSWWDRQRLGVT</sequence>
<keyword evidence="4" id="KW-1185">Reference proteome</keyword>
<proteinExistence type="predicted"/>
<evidence type="ECO:0000313" key="4">
    <source>
        <dbReference type="Proteomes" id="UP000266633"/>
    </source>
</evidence>
<dbReference type="EMBL" id="QZDO01000054">
    <property type="protein sequence ID" value="RJL69537.1"/>
    <property type="molecule type" value="Genomic_DNA"/>
</dbReference>
<dbReference type="Proteomes" id="UP000266633">
    <property type="component" value="Unassembled WGS sequence"/>
</dbReference>
<comment type="caution">
    <text evidence="3">The sequence shown here is derived from an EMBL/GenBank/DDBJ whole genome shotgun (WGS) entry which is preliminary data.</text>
</comment>
<dbReference type="PANTHER" id="PTHR48106:SF8">
    <property type="entry name" value="OS02G0805600 PROTEIN"/>
    <property type="match status" value="1"/>
</dbReference>
<organism evidence="3 4">
    <name type="scientific">Dickeya dianthicola</name>
    <dbReference type="NCBI Taxonomy" id="204039"/>
    <lineage>
        <taxon>Bacteria</taxon>
        <taxon>Pseudomonadati</taxon>
        <taxon>Pseudomonadota</taxon>
        <taxon>Gammaproteobacteria</taxon>
        <taxon>Enterobacterales</taxon>
        <taxon>Pectobacteriaceae</taxon>
        <taxon>Dickeya</taxon>
    </lineage>
</organism>
<dbReference type="Gene3D" id="3.40.50.720">
    <property type="entry name" value="NAD(P)-binding Rossmann-like Domain"/>
    <property type="match status" value="1"/>
</dbReference>
<dbReference type="Gene3D" id="3.90.180.10">
    <property type="entry name" value="Medium-chain alcohol dehydrogenases, catalytic domain"/>
    <property type="match status" value="1"/>
</dbReference>
<evidence type="ECO:0000256" key="1">
    <source>
        <dbReference type="ARBA" id="ARBA00022857"/>
    </source>
</evidence>
<name>A0ABX9NKF4_9GAMM</name>
<evidence type="ECO:0000256" key="2">
    <source>
        <dbReference type="ARBA" id="ARBA00023002"/>
    </source>
</evidence>
<gene>
    <name evidence="3" type="ORF">D5077_15255</name>
</gene>